<dbReference type="EMBL" id="BMDU01000001">
    <property type="protein sequence ID" value="GFZ82082.1"/>
    <property type="molecule type" value="Genomic_DNA"/>
</dbReference>
<gene>
    <name evidence="2" type="ORF">GCM10019071_08450</name>
</gene>
<feature type="transmembrane region" description="Helical" evidence="1">
    <location>
        <begin position="6"/>
        <end position="27"/>
    </location>
</feature>
<feature type="transmembrane region" description="Helical" evidence="1">
    <location>
        <begin position="65"/>
        <end position="85"/>
    </location>
</feature>
<evidence type="ECO:0000313" key="3">
    <source>
        <dbReference type="Proteomes" id="UP000628109"/>
    </source>
</evidence>
<feature type="transmembrane region" description="Helical" evidence="1">
    <location>
        <begin position="39"/>
        <end position="59"/>
    </location>
</feature>
<keyword evidence="1" id="KW-1133">Transmembrane helix</keyword>
<organism evidence="2 3">
    <name type="scientific">Sphingobium fuliginis (strain ATCC 27551)</name>
    <dbReference type="NCBI Taxonomy" id="336203"/>
    <lineage>
        <taxon>Bacteria</taxon>
        <taxon>Pseudomonadati</taxon>
        <taxon>Pseudomonadota</taxon>
        <taxon>Alphaproteobacteria</taxon>
        <taxon>Sphingomonadales</taxon>
        <taxon>Sphingomonadaceae</taxon>
        <taxon>Sphingobium</taxon>
    </lineage>
</organism>
<evidence type="ECO:0000256" key="1">
    <source>
        <dbReference type="SAM" id="Phobius"/>
    </source>
</evidence>
<comment type="caution">
    <text evidence="2">The sequence shown here is derived from an EMBL/GenBank/DDBJ whole genome shotgun (WGS) entry which is preliminary data.</text>
</comment>
<sequence length="193" mass="19927">MVNQPSLLLWTSALLAAAAVCLLRFSWGKALRSAPLNAAAWGLLAFALAMGMAGAGAWGVAMVTLAALAMAFSCLALAAATAPPGKTGASNRRAHMLPEGQEPLRIGGRMVSFLLSVPGAMLVALILGLAARGAAGALGAHEADGNVLMLFLMPLLWAVLAMLILLWPQRRRQVGLLAAPALLGLAMLWMARP</sequence>
<proteinExistence type="predicted"/>
<feature type="transmembrane region" description="Helical" evidence="1">
    <location>
        <begin position="147"/>
        <end position="167"/>
    </location>
</feature>
<protein>
    <submittedName>
        <fullName evidence="2">Uncharacterized protein</fullName>
    </submittedName>
</protein>
<keyword evidence="3" id="KW-1185">Reference proteome</keyword>
<feature type="transmembrane region" description="Helical" evidence="1">
    <location>
        <begin position="106"/>
        <end position="127"/>
    </location>
</feature>
<dbReference type="Proteomes" id="UP000628109">
    <property type="component" value="Unassembled WGS sequence"/>
</dbReference>
<feature type="transmembrane region" description="Helical" evidence="1">
    <location>
        <begin position="174"/>
        <end position="191"/>
    </location>
</feature>
<keyword evidence="1" id="KW-0472">Membrane</keyword>
<name>A0ABQ1EQY1_SPHSA</name>
<evidence type="ECO:0000313" key="2">
    <source>
        <dbReference type="EMBL" id="GFZ82082.1"/>
    </source>
</evidence>
<keyword evidence="1" id="KW-0812">Transmembrane</keyword>
<accession>A0ABQ1EQY1</accession>
<reference evidence="3" key="1">
    <citation type="journal article" date="2019" name="Int. J. Syst. Evol. Microbiol.">
        <title>The Global Catalogue of Microorganisms (GCM) 10K type strain sequencing project: providing services to taxonomists for standard genome sequencing and annotation.</title>
        <authorList>
            <consortium name="The Broad Institute Genomics Platform"/>
            <consortium name="The Broad Institute Genome Sequencing Center for Infectious Disease"/>
            <person name="Wu L."/>
            <person name="Ma J."/>
        </authorList>
    </citation>
    <scope>NUCLEOTIDE SEQUENCE [LARGE SCALE GENOMIC DNA]</scope>
    <source>
        <strain evidence="3">CCM 7327</strain>
    </source>
</reference>